<reference evidence="6" key="1">
    <citation type="submission" date="2020-11" db="EMBL/GenBank/DDBJ databases">
        <authorList>
            <person name="Tran Van P."/>
        </authorList>
    </citation>
    <scope>NUCLEOTIDE SEQUENCE</scope>
</reference>
<keyword evidence="2" id="KW-0479">Metal-binding</keyword>
<evidence type="ECO:0000256" key="1">
    <source>
        <dbReference type="ARBA" id="ARBA00004141"/>
    </source>
</evidence>
<dbReference type="GO" id="GO:0140326">
    <property type="term" value="F:ATPase-coupled intramembrane lipid transporter activity"/>
    <property type="evidence" value="ECO:0007669"/>
    <property type="project" value="TreeGrafter"/>
</dbReference>
<evidence type="ECO:0000259" key="5">
    <source>
        <dbReference type="Pfam" id="PF16212"/>
    </source>
</evidence>
<evidence type="ECO:0000313" key="7">
    <source>
        <dbReference type="Proteomes" id="UP000678499"/>
    </source>
</evidence>
<keyword evidence="3" id="KW-0460">Magnesium</keyword>
<dbReference type="OrthoDB" id="377733at2759"/>
<feature type="transmembrane region" description="Helical" evidence="4">
    <location>
        <begin position="6"/>
        <end position="21"/>
    </location>
</feature>
<proteinExistence type="predicted"/>
<dbReference type="Proteomes" id="UP000678499">
    <property type="component" value="Unassembled WGS sequence"/>
</dbReference>
<dbReference type="GO" id="GO:0005802">
    <property type="term" value="C:trans-Golgi network"/>
    <property type="evidence" value="ECO:0007669"/>
    <property type="project" value="TreeGrafter"/>
</dbReference>
<dbReference type="GO" id="GO:0045332">
    <property type="term" value="P:phospholipid translocation"/>
    <property type="evidence" value="ECO:0007669"/>
    <property type="project" value="TreeGrafter"/>
</dbReference>
<feature type="domain" description="P-type ATPase C-terminal" evidence="5">
    <location>
        <begin position="3"/>
        <end position="97"/>
    </location>
</feature>
<dbReference type="AlphaFoldDB" id="A0A7R9GLX3"/>
<dbReference type="Pfam" id="PF16212">
    <property type="entry name" value="PhoLip_ATPase_C"/>
    <property type="match status" value="1"/>
</dbReference>
<feature type="non-terminal residue" evidence="6">
    <location>
        <position position="180"/>
    </location>
</feature>
<dbReference type="GO" id="GO:0046872">
    <property type="term" value="F:metal ion binding"/>
    <property type="evidence" value="ECO:0007669"/>
    <property type="project" value="UniProtKB-KW"/>
</dbReference>
<evidence type="ECO:0000313" key="6">
    <source>
        <dbReference type="EMBL" id="CAD7285319.1"/>
    </source>
</evidence>
<keyword evidence="7" id="KW-1185">Reference proteome</keyword>
<dbReference type="GO" id="GO:0007030">
    <property type="term" value="P:Golgi organization"/>
    <property type="evidence" value="ECO:0007669"/>
    <property type="project" value="TreeGrafter"/>
</dbReference>
<gene>
    <name evidence="6" type="ORF">NMOB1V02_LOCUS12921</name>
</gene>
<evidence type="ECO:0000256" key="4">
    <source>
        <dbReference type="SAM" id="Phobius"/>
    </source>
</evidence>
<keyword evidence="4" id="KW-1133">Transmembrane helix</keyword>
<feature type="transmembrane region" description="Helical" evidence="4">
    <location>
        <begin position="69"/>
        <end position="86"/>
    </location>
</feature>
<dbReference type="GO" id="GO:0005886">
    <property type="term" value="C:plasma membrane"/>
    <property type="evidence" value="ECO:0007669"/>
    <property type="project" value="TreeGrafter"/>
</dbReference>
<accession>A0A7R9GLX3</accession>
<name>A0A7R9GLX3_9CRUS</name>
<comment type="subcellular location">
    <subcellularLocation>
        <location evidence="1">Membrane</location>
        <topology evidence="1">Multi-pass membrane protein</topology>
    </subcellularLocation>
</comment>
<dbReference type="EMBL" id="OA895474">
    <property type="protein sequence ID" value="CAD7285319.1"/>
    <property type="molecule type" value="Genomic_DNA"/>
</dbReference>
<dbReference type="PANTHER" id="PTHR24092:SF190">
    <property type="entry name" value="PHOSPHOLIPID-TRANSPORTING ATPASE"/>
    <property type="match status" value="1"/>
</dbReference>
<dbReference type="EMBL" id="CAJPEX010013437">
    <property type="protein sequence ID" value="CAG0925471.1"/>
    <property type="molecule type" value="Genomic_DNA"/>
</dbReference>
<protein>
    <recommendedName>
        <fullName evidence="5">P-type ATPase C-terminal domain-containing protein</fullName>
    </recommendedName>
</protein>
<evidence type="ECO:0000256" key="3">
    <source>
        <dbReference type="ARBA" id="ARBA00022842"/>
    </source>
</evidence>
<dbReference type="PANTHER" id="PTHR24092">
    <property type="entry name" value="PROBABLE PHOSPHOLIPID-TRANSPORTING ATPASE"/>
    <property type="match status" value="1"/>
</dbReference>
<keyword evidence="4" id="KW-0812">Transmembrane</keyword>
<dbReference type="InterPro" id="IPR032630">
    <property type="entry name" value="P_typ_ATPase_c"/>
</dbReference>
<sequence>MLFGSVLATILVIVVTVQVALETAYWTIINFITLFASLLWYFTLTYAYYYIFGSSYIGSLKKAMGDANFWFTLFLIIAILILPIIAKRFYFYDIYPTLSDRVRLKQREAKRTHQPQEFHRISSAIRRSRRSLRSGYAFSHQEGFGRLITTGKIMRRGLRAKSPTSRDLGKVVSNANAAQG</sequence>
<keyword evidence="4" id="KW-0472">Membrane</keyword>
<evidence type="ECO:0000256" key="2">
    <source>
        <dbReference type="ARBA" id="ARBA00022723"/>
    </source>
</evidence>
<organism evidence="6">
    <name type="scientific">Notodromas monacha</name>
    <dbReference type="NCBI Taxonomy" id="399045"/>
    <lineage>
        <taxon>Eukaryota</taxon>
        <taxon>Metazoa</taxon>
        <taxon>Ecdysozoa</taxon>
        <taxon>Arthropoda</taxon>
        <taxon>Crustacea</taxon>
        <taxon>Oligostraca</taxon>
        <taxon>Ostracoda</taxon>
        <taxon>Podocopa</taxon>
        <taxon>Podocopida</taxon>
        <taxon>Cypridocopina</taxon>
        <taxon>Cypridoidea</taxon>
        <taxon>Cyprididae</taxon>
        <taxon>Notodromas</taxon>
    </lineage>
</organism>
<feature type="transmembrane region" description="Helical" evidence="4">
    <location>
        <begin position="28"/>
        <end position="49"/>
    </location>
</feature>